<dbReference type="FunFam" id="3.30.530.20:FF:000007">
    <property type="entry name" value="Major pollen allergen Bet v 1-A"/>
    <property type="match status" value="2"/>
</dbReference>
<evidence type="ECO:0000259" key="2">
    <source>
        <dbReference type="SMART" id="SM01037"/>
    </source>
</evidence>
<sequence length="284" mass="31130">MGVTTYDMEVETAVPAAKLYQSFILDGDTLVPKVVPQAMKSVEILEGDGGAGTIKLITFGEGKSLTYSLYNSQSSILQKDIRSQFKSVKHKIDEVDKDNMSYSYSIIEGDVLVDPLESISYHIKVVPTDQGGCILKHKSIYTCKVPAAKLYQSFILDGDTLFPKVAPQAMKSVEILEGDGGAGTIKLITFGSQFKSVKHKIDEVDKDNLSYSYSIIEGDILVDPLESISYHIKLVPTDQGGCILKHQSIYTCKGDVKIAEEDIKKGKEKAQGLFKAIEAYLLAN</sequence>
<accession>A0A103XTC1</accession>
<dbReference type="GO" id="GO:0006952">
    <property type="term" value="P:defense response"/>
    <property type="evidence" value="ECO:0007669"/>
    <property type="project" value="InterPro"/>
</dbReference>
<dbReference type="CDD" id="cd07816">
    <property type="entry name" value="Bet_v1-like"/>
    <property type="match status" value="2"/>
</dbReference>
<dbReference type="PANTHER" id="PTHR31213:SF55">
    <property type="entry name" value="STRESS-INDUCED PROTEIN SAM22"/>
    <property type="match status" value="1"/>
</dbReference>
<comment type="caution">
    <text evidence="3">The sequence shown here is derived from an EMBL/GenBank/DDBJ whole genome shotgun (WGS) entry which is preliminary data.</text>
</comment>
<comment type="similarity">
    <text evidence="1">Belongs to the BetVI family.</text>
</comment>
<protein>
    <submittedName>
        <fullName evidence="3">Bet v I domain-containing protein</fullName>
    </submittedName>
</protein>
<dbReference type="Proteomes" id="UP000243975">
    <property type="component" value="Unassembled WGS sequence"/>
</dbReference>
<proteinExistence type="inferred from homology"/>
<evidence type="ECO:0000256" key="1">
    <source>
        <dbReference type="ARBA" id="ARBA00009744"/>
    </source>
</evidence>
<keyword evidence="4" id="KW-1185">Reference proteome</keyword>
<dbReference type="PANTHER" id="PTHR31213">
    <property type="entry name" value="OS08G0374000 PROTEIN-RELATED"/>
    <property type="match status" value="1"/>
</dbReference>
<dbReference type="InterPro" id="IPR000916">
    <property type="entry name" value="Bet_v_I/MLP"/>
</dbReference>
<gene>
    <name evidence="3" type="ORF">Ccrd_001435</name>
</gene>
<organism evidence="3 4">
    <name type="scientific">Cynara cardunculus var. scolymus</name>
    <name type="common">Globe artichoke</name>
    <name type="synonym">Cynara scolymus</name>
    <dbReference type="NCBI Taxonomy" id="59895"/>
    <lineage>
        <taxon>Eukaryota</taxon>
        <taxon>Viridiplantae</taxon>
        <taxon>Streptophyta</taxon>
        <taxon>Embryophyta</taxon>
        <taxon>Tracheophyta</taxon>
        <taxon>Spermatophyta</taxon>
        <taxon>Magnoliopsida</taxon>
        <taxon>eudicotyledons</taxon>
        <taxon>Gunneridae</taxon>
        <taxon>Pentapetalae</taxon>
        <taxon>asterids</taxon>
        <taxon>campanulids</taxon>
        <taxon>Asterales</taxon>
        <taxon>Asteraceae</taxon>
        <taxon>Carduoideae</taxon>
        <taxon>Cardueae</taxon>
        <taxon>Carduinae</taxon>
        <taxon>Cynara</taxon>
    </lineage>
</organism>
<evidence type="ECO:0000313" key="4">
    <source>
        <dbReference type="Proteomes" id="UP000243975"/>
    </source>
</evidence>
<name>A0A103XTC1_CYNCS</name>
<dbReference type="PRINTS" id="PR00634">
    <property type="entry name" value="BETALLERGEN"/>
</dbReference>
<dbReference type="Gene3D" id="3.30.530.20">
    <property type="match status" value="2"/>
</dbReference>
<dbReference type="GO" id="GO:0009738">
    <property type="term" value="P:abscisic acid-activated signaling pathway"/>
    <property type="evidence" value="ECO:0007669"/>
    <property type="project" value="InterPro"/>
</dbReference>
<dbReference type="OMA" id="CKVPAAK"/>
<dbReference type="InterPro" id="IPR023393">
    <property type="entry name" value="START-like_dom_sf"/>
</dbReference>
<dbReference type="Pfam" id="PF00407">
    <property type="entry name" value="Bet_v_1"/>
    <property type="match status" value="3"/>
</dbReference>
<dbReference type="GO" id="GO:0010427">
    <property type="term" value="F:abscisic acid binding"/>
    <property type="evidence" value="ECO:0007669"/>
    <property type="project" value="InterPro"/>
</dbReference>
<dbReference type="InterPro" id="IPR024949">
    <property type="entry name" value="Bet_v_I_allergen"/>
</dbReference>
<dbReference type="SMART" id="SM01037">
    <property type="entry name" value="Bet_v_1"/>
    <property type="match status" value="1"/>
</dbReference>
<dbReference type="GO" id="GO:0005737">
    <property type="term" value="C:cytoplasm"/>
    <property type="evidence" value="ECO:0007669"/>
    <property type="project" value="TreeGrafter"/>
</dbReference>
<dbReference type="InterPro" id="IPR050279">
    <property type="entry name" value="Plant_def-hormone_signal"/>
</dbReference>
<dbReference type="SUPFAM" id="SSF55961">
    <property type="entry name" value="Bet v1-like"/>
    <property type="match status" value="2"/>
</dbReference>
<dbReference type="AlphaFoldDB" id="A0A103XTC1"/>
<dbReference type="GO" id="GO:0038023">
    <property type="term" value="F:signaling receptor activity"/>
    <property type="evidence" value="ECO:0007669"/>
    <property type="project" value="InterPro"/>
</dbReference>
<dbReference type="GO" id="GO:0004864">
    <property type="term" value="F:protein phosphatase inhibitor activity"/>
    <property type="evidence" value="ECO:0007669"/>
    <property type="project" value="InterPro"/>
</dbReference>
<evidence type="ECO:0000313" key="3">
    <source>
        <dbReference type="EMBL" id="KVH96480.1"/>
    </source>
</evidence>
<dbReference type="EMBL" id="LEKV01004290">
    <property type="protein sequence ID" value="KVH96480.1"/>
    <property type="molecule type" value="Genomic_DNA"/>
</dbReference>
<reference evidence="3 4" key="1">
    <citation type="journal article" date="2016" name="Sci. Rep.">
        <title>The genome sequence of the outbreeding globe artichoke constructed de novo incorporating a phase-aware low-pass sequencing strategy of F1 progeny.</title>
        <authorList>
            <person name="Scaglione D."/>
            <person name="Reyes-Chin-Wo S."/>
            <person name="Acquadro A."/>
            <person name="Froenicke L."/>
            <person name="Portis E."/>
            <person name="Beitel C."/>
            <person name="Tirone M."/>
            <person name="Mauro R."/>
            <person name="Lo Monaco A."/>
            <person name="Mauromicale G."/>
            <person name="Faccioli P."/>
            <person name="Cattivelli L."/>
            <person name="Rieseberg L."/>
            <person name="Michelmore R."/>
            <person name="Lanteri S."/>
        </authorList>
    </citation>
    <scope>NUCLEOTIDE SEQUENCE [LARGE SCALE GENOMIC DNA]</scope>
    <source>
        <strain evidence="3">2C</strain>
    </source>
</reference>
<dbReference type="GO" id="GO:0005634">
    <property type="term" value="C:nucleus"/>
    <property type="evidence" value="ECO:0007669"/>
    <property type="project" value="TreeGrafter"/>
</dbReference>
<feature type="domain" description="Bet v I/Major latex protein" evidence="2">
    <location>
        <begin position="144"/>
        <end position="284"/>
    </location>
</feature>
<dbReference type="STRING" id="59895.A0A103XTC1"/>
<dbReference type="Gramene" id="KVH96480">
    <property type="protein sequence ID" value="KVH96480"/>
    <property type="gene ID" value="Ccrd_001435"/>
</dbReference>